<dbReference type="SMART" id="SM00571">
    <property type="entry name" value="DDT"/>
    <property type="match status" value="1"/>
</dbReference>
<feature type="compositionally biased region" description="Polar residues" evidence="11">
    <location>
        <begin position="585"/>
        <end position="596"/>
    </location>
</feature>
<evidence type="ECO:0000256" key="10">
    <source>
        <dbReference type="PROSITE-ProRule" id="PRU00146"/>
    </source>
</evidence>
<gene>
    <name evidence="15" type="ORF">OXD698_LOCUS10115</name>
</gene>
<dbReference type="Pfam" id="PF02791">
    <property type="entry name" value="DDT"/>
    <property type="match status" value="1"/>
</dbReference>
<dbReference type="InterPro" id="IPR013083">
    <property type="entry name" value="Znf_RING/FYVE/PHD"/>
</dbReference>
<evidence type="ECO:0000256" key="9">
    <source>
        <dbReference type="PROSITE-ProRule" id="PRU00035"/>
    </source>
</evidence>
<keyword evidence="2" id="KW-0479">Metal-binding</keyword>
<evidence type="ECO:0000256" key="3">
    <source>
        <dbReference type="ARBA" id="ARBA00022771"/>
    </source>
</evidence>
<keyword evidence="6 9" id="KW-0103">Bromodomain</keyword>
<feature type="compositionally biased region" description="Polar residues" evidence="11">
    <location>
        <begin position="1416"/>
        <end position="1426"/>
    </location>
</feature>
<dbReference type="SUPFAM" id="SSF57903">
    <property type="entry name" value="FYVE/PHD zinc finger"/>
    <property type="match status" value="3"/>
</dbReference>
<dbReference type="PROSITE" id="PS50016">
    <property type="entry name" value="ZF_PHD_2"/>
    <property type="match status" value="3"/>
</dbReference>
<feature type="domain" description="DDT" evidence="14">
    <location>
        <begin position="86"/>
        <end position="148"/>
    </location>
</feature>
<feature type="domain" description="PHD-type" evidence="13">
    <location>
        <begin position="1951"/>
        <end position="2002"/>
    </location>
</feature>
<sequence>MQRSIESDFEDENEICYTSKRRAQPRVQHYDEDSLPSSSWTNPNENDIEEDQRSSSIDYYHHNENDDEEDEIFNLPISSNDLSVAPQQALHLATIYEFLRHFSPILRLSPFLFEHFCTSIIQSIDINNILFSQIHICLLRLLIKQDDDDGITYASETDIKGIIDLSFVTMDYITWPYILQLYITSHPQLKMLTNIIKEYPFNTTIEDKIEVLLALCNVALTTKTIRREFDDTKPKQHDDNCRQCQKRGDLLCCDRCEATYHLACLNPPLTSVPTVEWFCPVCEQNQIHGVSDCIPPRENRPFYLRHRCIGHDREQRRYWFVCRRLFVEDETGEDVRYYSTLDQFDALLSCLDPAGSEKLLVYRLQKRYNDIARCMQITANLHDSSLPLDQSPTMTHMIHSALDYVPQLDNEDEEDDDDQKSLSMFTDGLMPCYFEENLTQKFDYEHLLDRIKLKILSKEDVVTMHGQIDGIVDNDDNNEKDSKSFVKKREFFVHSTNNYGYPTGFNKQNLYNNDFSKSNDSIPMKRFYSSSKSLLEDRLRHAHNIYTETEVTIHRLNDNDIDETIWQRYEQYQTMNRFPSHTRGNKYSNNTNNRPSPANHPSYPRSNYYRDYYTGNNYEDEDGMLLDNEYDDFGDDFFQQEENIDEFDMPFRKYESSRVYRGTSRGRPRGRGRPPLYGGRAGRGSHFGHPPRGVNHLTTGSFQSSQRLIQPKIESPKPNDPQQQQQPPRNKRKPAKIKPMSATAQEEKPRRPGKVLRSGRISRKPRRDSETDFGSDNSDDSGAKDKETGSDDDEEFNLTQLGLGFGNASNIAIKGGRDGSSSSNDSLAGGNRSLTNFAAFAQNQLLAANLANGLIAKNEESSNDSDFSADGFGSDESDDILSQKAKTNNEIIDDEELDDFTYSQTMLSLINSMQPSHVKIDFDLVTQNKNNDINKVDILPTEGHLHYENYYQTNPLATKKQMLLSERDRRAHLARKFSINNSIPFAWYSPSSSITSNYFIKNLSDTLRITLVYFENTIPLPFMHSHWKRYRYIWAKQLLDIDTDISLSKLIYLLLQLEACIKPVSYFDLFTDQVGYIKFRRETEKERDEAKKEEKDAFIRRKIDADSIIQNVHFTRPLKHSIHKQRGEEYRLAGGQGWTFIRSTRRSLISTKTKNNFDINSLLTRRENMSNAILNERNRIINLLETKLKNDLGNETNIENELNNLLLTSKDDNDDFIDDLAFINYKIIDYNGSSYRYPVMLEDTRRPFHLTATTNEKNNLINPFQLPLPWTFAFDNQITPNIFILPSYILRRLARASMTLTDAPGFINSRLSGIGTRFGWPYPCGRPSVRTAWCYKVQTSTSFFALAHHIKYLWNCIRWDLLTEKLSSIDESSITTYIDNDGIQTLIQVLAKRDSGPYNSYCEYFVRKTIHTQTNDSSNFNIPSSKSRSRAVPHPSSVLTPNRIILTEQWLPERQLQPNQIKYYYQCLQDKTFKRLHRKTNDEKKQIKKKNPIINPPPSTQQTAKPFIVRIPHLQPKSTLNTESGKVVIVKATGESSSTNLPLQQKSFSVVKLADGQIILVPTTTVQQNENSISKIIKAPSPPKSSQPQTISISPQERRLRPIAPAPITSIQTSNELLNSLLAQQQLILQQQQQSETISTLEPTLIEDIPLTTISETVIIDTNDSIIKPTPIVTHKTKNIRKTVPIPSVNDDKKLKIDPEQGIRLRICEAILRSMIARIEREQNQESMKKRLKNQNTIVQPKPDHRHLVLTRLLNDRVDSLRQDFIGNRLNKKTALVKEQVQTQRLKQQQLILKQQQQQAESIKQEESSSDDEKPKTENPPSIPAKKVRKSTGNEIKTKRQGTPKSSEQKPKSTLTKRTRPLPPTKTADNEQPPPSKKARRSLVNPPPSEQREPSDNDENLLKNRKTSSSSSTTTTTTAIAKMKSTEKSKKIITIKNSSNKKEKTEINLSDINCSCQKTDSPEKFFIQCEICSRWLHGTCVGLTPRLAQKMKEFICEDCRLLTQKAKERLYCICQTSYDESKFYIGCDVCADWLHGSCVNITPEQAEKFEVYVCPRCSTEKKQEFLNKPINNETKKELLNLTDQLSIHKMAWPFQKPVDIKDAPNYYTIIKDPMDLTTLKTKVMNSKFKTICDYIRDVNKIFNNCRLFNPINSTFSLCANDVGAAGTGDKYCAGDGSNAGLGDGDDGVEYIYIRLLGWAGVGDCDRDGGGGVDLDLV</sequence>
<dbReference type="InterPro" id="IPR001487">
    <property type="entry name" value="Bromodomain"/>
</dbReference>
<evidence type="ECO:0000259" key="12">
    <source>
        <dbReference type="PROSITE" id="PS50014"/>
    </source>
</evidence>
<feature type="compositionally biased region" description="Basic and acidic residues" evidence="11">
    <location>
        <begin position="1803"/>
        <end position="1817"/>
    </location>
</feature>
<evidence type="ECO:0000256" key="5">
    <source>
        <dbReference type="ARBA" id="ARBA00023015"/>
    </source>
</evidence>
<keyword evidence="4" id="KW-0862">Zinc</keyword>
<evidence type="ECO:0000256" key="8">
    <source>
        <dbReference type="ARBA" id="ARBA00023242"/>
    </source>
</evidence>
<dbReference type="InterPro" id="IPR001965">
    <property type="entry name" value="Znf_PHD"/>
</dbReference>
<dbReference type="GO" id="GO:0006357">
    <property type="term" value="P:regulation of transcription by RNA polymerase II"/>
    <property type="evidence" value="ECO:0007669"/>
    <property type="project" value="InterPro"/>
</dbReference>
<comment type="subcellular location">
    <subcellularLocation>
        <location evidence="1">Nucleus</location>
    </subcellularLocation>
</comment>
<dbReference type="InterPro" id="IPR018501">
    <property type="entry name" value="DDT_dom"/>
</dbReference>
<feature type="compositionally biased region" description="Polar residues" evidence="11">
    <location>
        <begin position="35"/>
        <end position="45"/>
    </location>
</feature>
<feature type="compositionally biased region" description="Polar residues" evidence="11">
    <location>
        <begin position="1831"/>
        <end position="1846"/>
    </location>
</feature>
<proteinExistence type="predicted"/>
<feature type="region of interest" description="Disordered" evidence="11">
    <location>
        <begin position="1480"/>
        <end position="1502"/>
    </location>
</feature>
<dbReference type="PANTHER" id="PTHR45975:SF2">
    <property type="entry name" value="NUCLEOSOME-REMODELING FACTOR SUBUNIT BPTF"/>
    <property type="match status" value="1"/>
</dbReference>
<dbReference type="PRINTS" id="PR00503">
    <property type="entry name" value="BROMODOMAIN"/>
</dbReference>
<feature type="domain" description="PHD-type" evidence="13">
    <location>
        <begin position="238"/>
        <end position="285"/>
    </location>
</feature>
<keyword evidence="3 10" id="KW-0863">Zinc-finger</keyword>
<dbReference type="CDD" id="cd15559">
    <property type="entry name" value="PHD1_BPTF"/>
    <property type="match status" value="1"/>
</dbReference>
<evidence type="ECO:0000256" key="11">
    <source>
        <dbReference type="SAM" id="MobiDB-lite"/>
    </source>
</evidence>
<feature type="region of interest" description="Disordered" evidence="11">
    <location>
        <begin position="1416"/>
        <end position="1435"/>
    </location>
</feature>
<feature type="region of interest" description="Disordered" evidence="11">
    <location>
        <begin position="658"/>
        <end position="699"/>
    </location>
</feature>
<evidence type="ECO:0000256" key="6">
    <source>
        <dbReference type="ARBA" id="ARBA00023117"/>
    </source>
</evidence>
<feature type="region of interest" description="Disordered" evidence="11">
    <location>
        <begin position="712"/>
        <end position="794"/>
    </location>
</feature>
<feature type="compositionally biased region" description="Low complexity" evidence="11">
    <location>
        <begin position="1907"/>
        <end position="1918"/>
    </location>
</feature>
<feature type="domain" description="PHD-type" evidence="13">
    <location>
        <begin position="2009"/>
        <end position="2060"/>
    </location>
</feature>
<dbReference type="SMART" id="SM00249">
    <property type="entry name" value="PHD"/>
    <property type="match status" value="3"/>
</dbReference>
<evidence type="ECO:0000259" key="13">
    <source>
        <dbReference type="PROSITE" id="PS50016"/>
    </source>
</evidence>
<keyword evidence="5" id="KW-0805">Transcription regulation</keyword>
<dbReference type="InterPro" id="IPR019786">
    <property type="entry name" value="Zinc_finger_PHD-type_CS"/>
</dbReference>
<evidence type="ECO:0000313" key="15">
    <source>
        <dbReference type="EMBL" id="CAF3668999.1"/>
    </source>
</evidence>
<name>A0A818SBP7_9BILA</name>
<dbReference type="InterPro" id="IPR028941">
    <property type="entry name" value="WHIM2_dom"/>
</dbReference>
<evidence type="ECO:0000256" key="2">
    <source>
        <dbReference type="ARBA" id="ARBA00022723"/>
    </source>
</evidence>
<dbReference type="Gene3D" id="1.20.920.10">
    <property type="entry name" value="Bromodomain-like"/>
    <property type="match status" value="1"/>
</dbReference>
<accession>A0A818SBP7</accession>
<dbReference type="PROSITE" id="PS50827">
    <property type="entry name" value="DDT"/>
    <property type="match status" value="1"/>
</dbReference>
<dbReference type="CDD" id="cd15560">
    <property type="entry name" value="PHD2_3_BPTF"/>
    <property type="match status" value="1"/>
</dbReference>
<evidence type="ECO:0000259" key="14">
    <source>
        <dbReference type="PROSITE" id="PS50827"/>
    </source>
</evidence>
<comment type="caution">
    <text evidence="15">The sequence shown here is derived from an EMBL/GenBank/DDBJ whole genome shotgun (WGS) entry which is preliminary data.</text>
</comment>
<dbReference type="Pfam" id="PF15613">
    <property type="entry name" value="WSD"/>
    <property type="match status" value="1"/>
</dbReference>
<reference evidence="15" key="1">
    <citation type="submission" date="2021-02" db="EMBL/GenBank/DDBJ databases">
        <authorList>
            <person name="Nowell W R."/>
        </authorList>
    </citation>
    <scope>NUCLEOTIDE SEQUENCE</scope>
</reference>
<dbReference type="SUPFAM" id="SSF47370">
    <property type="entry name" value="Bromodomain"/>
    <property type="match status" value="1"/>
</dbReference>
<dbReference type="Proteomes" id="UP000663844">
    <property type="component" value="Unassembled WGS sequence"/>
</dbReference>
<evidence type="ECO:0000313" key="16">
    <source>
        <dbReference type="Proteomes" id="UP000663844"/>
    </source>
</evidence>
<feature type="domain" description="Bromo" evidence="12">
    <location>
        <begin position="2086"/>
        <end position="2156"/>
    </location>
</feature>
<dbReference type="InterPro" id="IPR038028">
    <property type="entry name" value="BPTF"/>
</dbReference>
<feature type="region of interest" description="Disordered" evidence="11">
    <location>
        <begin position="577"/>
        <end position="614"/>
    </location>
</feature>
<keyword evidence="7" id="KW-0804">Transcription</keyword>
<dbReference type="InterPro" id="IPR036427">
    <property type="entry name" value="Bromodomain-like_sf"/>
</dbReference>
<feature type="region of interest" description="Disordered" evidence="11">
    <location>
        <begin position="1797"/>
        <end position="1926"/>
    </location>
</feature>
<keyword evidence="8" id="KW-0539">Nucleus</keyword>
<feature type="region of interest" description="Disordered" evidence="11">
    <location>
        <begin position="1"/>
        <end position="52"/>
    </location>
</feature>
<dbReference type="Gene3D" id="3.30.40.10">
    <property type="entry name" value="Zinc/RING finger domain, C3HC4 (zinc finger)"/>
    <property type="match status" value="3"/>
</dbReference>
<dbReference type="GO" id="GO:0016589">
    <property type="term" value="C:NURF complex"/>
    <property type="evidence" value="ECO:0007669"/>
    <property type="project" value="InterPro"/>
</dbReference>
<dbReference type="Pfam" id="PF00439">
    <property type="entry name" value="Bromodomain"/>
    <property type="match status" value="1"/>
</dbReference>
<dbReference type="GO" id="GO:0000978">
    <property type="term" value="F:RNA polymerase II cis-regulatory region sequence-specific DNA binding"/>
    <property type="evidence" value="ECO:0007669"/>
    <property type="project" value="TreeGrafter"/>
</dbReference>
<dbReference type="EMBL" id="CAJOAZ010000528">
    <property type="protein sequence ID" value="CAF3668999.1"/>
    <property type="molecule type" value="Genomic_DNA"/>
</dbReference>
<evidence type="ECO:0000256" key="1">
    <source>
        <dbReference type="ARBA" id="ARBA00004123"/>
    </source>
</evidence>
<protein>
    <submittedName>
        <fullName evidence="15">Uncharacterized protein</fullName>
    </submittedName>
</protein>
<dbReference type="PROSITE" id="PS01359">
    <property type="entry name" value="ZF_PHD_1"/>
    <property type="match status" value="1"/>
</dbReference>
<evidence type="ECO:0000256" key="7">
    <source>
        <dbReference type="ARBA" id="ARBA00023163"/>
    </source>
</evidence>
<dbReference type="GO" id="GO:0008270">
    <property type="term" value="F:zinc ion binding"/>
    <property type="evidence" value="ECO:0007669"/>
    <property type="project" value="UniProtKB-KW"/>
</dbReference>
<dbReference type="InterPro" id="IPR019787">
    <property type="entry name" value="Znf_PHD-finger"/>
</dbReference>
<dbReference type="PANTHER" id="PTHR45975">
    <property type="entry name" value="NUCLEOSOME-REMODELING FACTOR SUBUNIT BPTF"/>
    <property type="match status" value="1"/>
</dbReference>
<dbReference type="InterPro" id="IPR011011">
    <property type="entry name" value="Znf_FYVE_PHD"/>
</dbReference>
<dbReference type="SMART" id="SM00297">
    <property type="entry name" value="BROMO"/>
    <property type="match status" value="1"/>
</dbReference>
<organism evidence="15 16">
    <name type="scientific">Adineta steineri</name>
    <dbReference type="NCBI Taxonomy" id="433720"/>
    <lineage>
        <taxon>Eukaryota</taxon>
        <taxon>Metazoa</taxon>
        <taxon>Spiralia</taxon>
        <taxon>Gnathifera</taxon>
        <taxon>Rotifera</taxon>
        <taxon>Eurotatoria</taxon>
        <taxon>Bdelloidea</taxon>
        <taxon>Adinetida</taxon>
        <taxon>Adinetidae</taxon>
        <taxon>Adineta</taxon>
    </lineage>
</organism>
<dbReference type="PROSITE" id="PS50014">
    <property type="entry name" value="BROMODOMAIN_2"/>
    <property type="match status" value="1"/>
</dbReference>
<evidence type="ECO:0000256" key="4">
    <source>
        <dbReference type="ARBA" id="ARBA00022833"/>
    </source>
</evidence>
<dbReference type="Pfam" id="PF00628">
    <property type="entry name" value="PHD"/>
    <property type="match status" value="3"/>
</dbReference>